<evidence type="ECO:0000256" key="2">
    <source>
        <dbReference type="PROSITE-ProRule" id="PRU00176"/>
    </source>
</evidence>
<feature type="domain" description="RRM" evidence="4">
    <location>
        <begin position="109"/>
        <end position="190"/>
    </location>
</feature>
<dbReference type="PANTHER" id="PTHR48027">
    <property type="entry name" value="HETEROGENEOUS NUCLEAR RIBONUCLEOPROTEIN 87F-RELATED"/>
    <property type="match status" value="1"/>
</dbReference>
<keyword evidence="6" id="KW-1185">Reference proteome</keyword>
<dbReference type="AlphaFoldDB" id="A0AAV1JH79"/>
<dbReference type="InterPro" id="IPR052462">
    <property type="entry name" value="SLIRP/GR-RBP-like"/>
</dbReference>
<feature type="region of interest" description="Disordered" evidence="3">
    <location>
        <begin position="445"/>
        <end position="471"/>
    </location>
</feature>
<dbReference type="EMBL" id="CAVLEF010000010">
    <property type="protein sequence ID" value="CAK1548020.1"/>
    <property type="molecule type" value="Genomic_DNA"/>
</dbReference>
<name>A0AAV1JH79_9NEOP</name>
<keyword evidence="1 2" id="KW-0694">RNA-binding</keyword>
<accession>A0AAV1JH79</accession>
<dbReference type="GO" id="GO:0003723">
    <property type="term" value="F:RNA binding"/>
    <property type="evidence" value="ECO:0007669"/>
    <property type="project" value="UniProtKB-UniRule"/>
</dbReference>
<reference evidence="5 6" key="1">
    <citation type="submission" date="2023-11" db="EMBL/GenBank/DDBJ databases">
        <authorList>
            <person name="Okamura Y."/>
        </authorList>
    </citation>
    <scope>NUCLEOTIDE SEQUENCE [LARGE SCALE GENOMIC DNA]</scope>
</reference>
<dbReference type="SUPFAM" id="SSF54928">
    <property type="entry name" value="RNA-binding domain, RBD"/>
    <property type="match status" value="2"/>
</dbReference>
<evidence type="ECO:0000313" key="5">
    <source>
        <dbReference type="EMBL" id="CAK1548020.1"/>
    </source>
</evidence>
<dbReference type="Gene3D" id="3.30.70.330">
    <property type="match status" value="3"/>
</dbReference>
<gene>
    <name evidence="5" type="ORF">LNINA_LOCUS7451</name>
</gene>
<dbReference type="Proteomes" id="UP001497472">
    <property type="component" value="Unassembled WGS sequence"/>
</dbReference>
<organism evidence="5 6">
    <name type="scientific">Leptosia nina</name>
    <dbReference type="NCBI Taxonomy" id="320188"/>
    <lineage>
        <taxon>Eukaryota</taxon>
        <taxon>Metazoa</taxon>
        <taxon>Ecdysozoa</taxon>
        <taxon>Arthropoda</taxon>
        <taxon>Hexapoda</taxon>
        <taxon>Insecta</taxon>
        <taxon>Pterygota</taxon>
        <taxon>Neoptera</taxon>
        <taxon>Endopterygota</taxon>
        <taxon>Lepidoptera</taxon>
        <taxon>Glossata</taxon>
        <taxon>Ditrysia</taxon>
        <taxon>Papilionoidea</taxon>
        <taxon>Pieridae</taxon>
        <taxon>Pierinae</taxon>
        <taxon>Leptosia</taxon>
    </lineage>
</organism>
<evidence type="ECO:0000313" key="6">
    <source>
        <dbReference type="Proteomes" id="UP001497472"/>
    </source>
</evidence>
<sequence>MSQTTFDDRKEDRTLHSRLFVVCSKQTKEHDLRKLFEEHGTVDDVFLPRDRNTGDLKGFAYIKYAKTSHAAAAIKALHLKYIDGKPIKVMVATNKNDPQGSDQYGEKYTRLFIKVPKESSDLELKEYFNKFGYVQSVFILKDKDSGAPKGFAYVKYGEFYDAAKAYEECDKSFRPIFATPKQLKRSAQEDDTYQQHNKKRLKNNVNETYIHDNFIETNGDDYRSIIITCFPIVHEKYISNLCNIIPGLQNCQYTLDTYNSLCKAEVTYSEPKYAAYAVSKLNDYEFPSGEIITAKPDKNPLAQAATNLKDIVKNFKNSVESGADLISLADAIEKASSLIKAAAKGQSDAEERLSYCNIPLPSIKPKSNTSKVAQRLFIICKPQPPPLAVLQDAFTRFGDFISVSTIPNKTFGFVKYASTESAQQAMKILNGATLCGMRLKVVEADEKPPCSDEKNHIEGSNFEDKSKNKTP</sequence>
<dbReference type="PROSITE" id="PS50102">
    <property type="entry name" value="RRM"/>
    <property type="match status" value="3"/>
</dbReference>
<dbReference type="InterPro" id="IPR000504">
    <property type="entry name" value="RRM_dom"/>
</dbReference>
<evidence type="ECO:0000256" key="1">
    <source>
        <dbReference type="ARBA" id="ARBA00022884"/>
    </source>
</evidence>
<feature type="domain" description="RRM" evidence="4">
    <location>
        <begin position="17"/>
        <end position="94"/>
    </location>
</feature>
<evidence type="ECO:0000259" key="4">
    <source>
        <dbReference type="PROSITE" id="PS50102"/>
    </source>
</evidence>
<feature type="domain" description="RRM" evidence="4">
    <location>
        <begin position="374"/>
        <end position="446"/>
    </location>
</feature>
<protein>
    <recommendedName>
        <fullName evidence="4">RRM domain-containing protein</fullName>
    </recommendedName>
</protein>
<comment type="caution">
    <text evidence="5">The sequence shown here is derived from an EMBL/GenBank/DDBJ whole genome shotgun (WGS) entry which is preliminary data.</text>
</comment>
<proteinExistence type="predicted"/>
<dbReference type="SMART" id="SM00360">
    <property type="entry name" value="RRM"/>
    <property type="match status" value="4"/>
</dbReference>
<dbReference type="Pfam" id="PF00076">
    <property type="entry name" value="RRM_1"/>
    <property type="match status" value="3"/>
</dbReference>
<evidence type="ECO:0000256" key="3">
    <source>
        <dbReference type="SAM" id="MobiDB-lite"/>
    </source>
</evidence>
<dbReference type="InterPro" id="IPR035979">
    <property type="entry name" value="RBD_domain_sf"/>
</dbReference>
<dbReference type="InterPro" id="IPR012677">
    <property type="entry name" value="Nucleotide-bd_a/b_plait_sf"/>
</dbReference>